<comment type="similarity">
    <text evidence="1">Belongs to the class-IV pyridoxal-phosphate-dependent aminotransferase family.</text>
</comment>
<evidence type="ECO:0000256" key="1">
    <source>
        <dbReference type="ARBA" id="ARBA00009320"/>
    </source>
</evidence>
<dbReference type="InterPro" id="IPR043131">
    <property type="entry name" value="BCAT-like_N"/>
</dbReference>
<dbReference type="Gene3D" id="3.30.470.10">
    <property type="match status" value="1"/>
</dbReference>
<accession>A0A5C4U351</accession>
<dbReference type="Gene3D" id="3.20.10.10">
    <property type="entry name" value="D-amino Acid Aminotransferase, subunit A, domain 2"/>
    <property type="match status" value="1"/>
</dbReference>
<proteinExistence type="inferred from homology"/>
<dbReference type="GO" id="GO:0046394">
    <property type="term" value="P:carboxylic acid biosynthetic process"/>
    <property type="evidence" value="ECO:0007669"/>
    <property type="project" value="UniProtKB-ARBA"/>
</dbReference>
<sequence length="294" mass="32443">MGPKSPITYIIEPFGGSVRRHNPALPHLYFDDAAVTRGDGVFESLLITEGRPANLARHMRRFAHSVEQLDLPKLHCEQWEEATRLAAQEWAQTHGDAQARCTWTLSRGRASTGLATAWLVLEGLSPSVETLRAEGVKAMLTSRGMTPDEKPPKWMPQGAKTLSYTMTAAALRHARENGWDDVVFTNERGTRLIEGATSSLVVVRAGKKLRTPPASEGGLESTTVAAVREHAEDAGWRFKERVLPLDYVLESDSVWLLSSTRGAVRIRRLGEHKLKAGELDDKAQSLFEQALCAP</sequence>
<reference evidence="2 3" key="1">
    <citation type="submission" date="2019-06" db="EMBL/GenBank/DDBJ databases">
        <authorList>
            <person name="Li J."/>
        </authorList>
    </citation>
    <scope>NUCLEOTIDE SEQUENCE [LARGE SCALE GENOMIC DNA]</scope>
    <source>
        <strain evidence="2 3">LMG 28165</strain>
    </source>
</reference>
<comment type="caution">
    <text evidence="2">The sequence shown here is derived from an EMBL/GenBank/DDBJ whole genome shotgun (WGS) entry which is preliminary data.</text>
</comment>
<dbReference type="AlphaFoldDB" id="A0A5C4U351"/>
<dbReference type="SUPFAM" id="SSF56752">
    <property type="entry name" value="D-aminoacid aminotransferase-like PLP-dependent enzymes"/>
    <property type="match status" value="1"/>
</dbReference>
<keyword evidence="3" id="KW-1185">Reference proteome</keyword>
<dbReference type="InterPro" id="IPR050571">
    <property type="entry name" value="Class-IV_PLP-Dep_Aminotrnsfr"/>
</dbReference>
<organism evidence="2 3">
    <name type="scientific">Corynebacterium tapiri</name>
    <dbReference type="NCBI Taxonomy" id="1448266"/>
    <lineage>
        <taxon>Bacteria</taxon>
        <taxon>Bacillati</taxon>
        <taxon>Actinomycetota</taxon>
        <taxon>Actinomycetes</taxon>
        <taxon>Mycobacteriales</taxon>
        <taxon>Corynebacteriaceae</taxon>
        <taxon>Corynebacterium</taxon>
    </lineage>
</organism>
<dbReference type="RefSeq" id="WP_139466129.1">
    <property type="nucleotide sequence ID" value="NZ_VDHJ01000011.1"/>
</dbReference>
<name>A0A5C4U351_9CORY</name>
<dbReference type="GO" id="GO:0005829">
    <property type="term" value="C:cytosol"/>
    <property type="evidence" value="ECO:0007669"/>
    <property type="project" value="TreeGrafter"/>
</dbReference>
<dbReference type="OrthoDB" id="3199344at2"/>
<evidence type="ECO:0000313" key="3">
    <source>
        <dbReference type="Proteomes" id="UP000312032"/>
    </source>
</evidence>
<dbReference type="Pfam" id="PF01063">
    <property type="entry name" value="Aminotran_4"/>
    <property type="match status" value="1"/>
</dbReference>
<dbReference type="InterPro" id="IPR043132">
    <property type="entry name" value="BCAT-like_C"/>
</dbReference>
<evidence type="ECO:0000313" key="2">
    <source>
        <dbReference type="EMBL" id="TNL96106.1"/>
    </source>
</evidence>
<dbReference type="GO" id="GO:0008696">
    <property type="term" value="F:4-amino-4-deoxychorismate lyase activity"/>
    <property type="evidence" value="ECO:0007669"/>
    <property type="project" value="UniProtKB-EC"/>
</dbReference>
<dbReference type="Proteomes" id="UP000312032">
    <property type="component" value="Unassembled WGS sequence"/>
</dbReference>
<dbReference type="InterPro" id="IPR036038">
    <property type="entry name" value="Aminotransferase-like"/>
</dbReference>
<gene>
    <name evidence="2" type="ORF">FHE74_08755</name>
</gene>
<protein>
    <submittedName>
        <fullName evidence="2">Aminodeoxychorismate lyase</fullName>
        <ecNumber evidence="2">4.1.3.38</ecNumber>
    </submittedName>
</protein>
<dbReference type="NCBIfam" id="NF005886">
    <property type="entry name" value="PRK07849.1-1"/>
    <property type="match status" value="1"/>
</dbReference>
<dbReference type="InterPro" id="IPR001544">
    <property type="entry name" value="Aminotrans_IV"/>
</dbReference>
<dbReference type="PANTHER" id="PTHR42743:SF11">
    <property type="entry name" value="AMINODEOXYCHORISMATE LYASE"/>
    <property type="match status" value="1"/>
</dbReference>
<dbReference type="EC" id="4.1.3.38" evidence="2"/>
<dbReference type="EMBL" id="VDHJ01000011">
    <property type="protein sequence ID" value="TNL96106.1"/>
    <property type="molecule type" value="Genomic_DNA"/>
</dbReference>
<keyword evidence="2" id="KW-0456">Lyase</keyword>
<dbReference type="PANTHER" id="PTHR42743">
    <property type="entry name" value="AMINO-ACID AMINOTRANSFERASE"/>
    <property type="match status" value="1"/>
</dbReference>